<dbReference type="Pfam" id="PF17801">
    <property type="entry name" value="Melibiase_C"/>
    <property type="match status" value="1"/>
</dbReference>
<evidence type="ECO:0000313" key="17">
    <source>
        <dbReference type="Proteomes" id="UP001274830"/>
    </source>
</evidence>
<keyword evidence="9" id="KW-0325">Glycoprotein</keyword>
<gene>
    <name evidence="16" type="ORF">LTR78_001831</name>
</gene>
<protein>
    <recommendedName>
        <fullName evidence="4 13">Alpha-galactosidase</fullName>
        <ecNumber evidence="4 13">3.2.1.22</ecNumber>
    </recommendedName>
    <alternativeName>
        <fullName evidence="13">Melibiase</fullName>
    </alternativeName>
</protein>
<dbReference type="InterPro" id="IPR013780">
    <property type="entry name" value="Glyco_hydro_b"/>
</dbReference>
<evidence type="ECO:0000256" key="1">
    <source>
        <dbReference type="ARBA" id="ARBA00001255"/>
    </source>
</evidence>
<evidence type="ECO:0000256" key="11">
    <source>
        <dbReference type="ARBA" id="ARBA00023295"/>
    </source>
</evidence>
<evidence type="ECO:0000256" key="5">
    <source>
        <dbReference type="ARBA" id="ARBA00022525"/>
    </source>
</evidence>
<dbReference type="GO" id="GO:0005576">
    <property type="term" value="C:extracellular region"/>
    <property type="evidence" value="ECO:0007669"/>
    <property type="project" value="UniProtKB-SubCell"/>
</dbReference>
<dbReference type="FunFam" id="2.60.40.1180:FF:000008">
    <property type="entry name" value="Alpha-galactosidase"/>
    <property type="match status" value="1"/>
</dbReference>
<evidence type="ECO:0000256" key="7">
    <source>
        <dbReference type="ARBA" id="ARBA00022801"/>
    </source>
</evidence>
<feature type="signal peptide" evidence="14">
    <location>
        <begin position="1"/>
        <end position="18"/>
    </location>
</feature>
<dbReference type="FunFam" id="3.20.20.70:FF:000197">
    <property type="entry name" value="Alpha-galactosidase"/>
    <property type="match status" value="1"/>
</dbReference>
<evidence type="ECO:0000259" key="15">
    <source>
        <dbReference type="Pfam" id="PF17801"/>
    </source>
</evidence>
<evidence type="ECO:0000256" key="9">
    <source>
        <dbReference type="ARBA" id="ARBA00023180"/>
    </source>
</evidence>
<accession>A0AAE0WVC1</accession>
<comment type="similarity">
    <text evidence="3 13">Belongs to the glycosyl hydrolase 27 family.</text>
</comment>
<keyword evidence="5" id="KW-0964">Secreted</keyword>
<feature type="domain" description="Alpha galactosidase C-terminal" evidence="15">
    <location>
        <begin position="333"/>
        <end position="406"/>
    </location>
</feature>
<keyword evidence="7 13" id="KW-0378">Hydrolase</keyword>
<dbReference type="Gene3D" id="2.60.40.1180">
    <property type="entry name" value="Golgi alpha-mannosidase II"/>
    <property type="match status" value="1"/>
</dbReference>
<evidence type="ECO:0000256" key="3">
    <source>
        <dbReference type="ARBA" id="ARBA00009743"/>
    </source>
</evidence>
<dbReference type="GO" id="GO:0004557">
    <property type="term" value="F:alpha-galactosidase activity"/>
    <property type="evidence" value="ECO:0007669"/>
    <property type="project" value="UniProtKB-EC"/>
</dbReference>
<name>A0AAE0WVC1_9PEZI</name>
<dbReference type="EMBL" id="JAUTXT010000004">
    <property type="protein sequence ID" value="KAK3678533.1"/>
    <property type="molecule type" value="Genomic_DNA"/>
</dbReference>
<dbReference type="SUPFAM" id="SSF51011">
    <property type="entry name" value="Glycosyl hydrolase domain"/>
    <property type="match status" value="1"/>
</dbReference>
<dbReference type="Pfam" id="PF16499">
    <property type="entry name" value="Melibiase_2"/>
    <property type="match status" value="1"/>
</dbReference>
<evidence type="ECO:0000313" key="16">
    <source>
        <dbReference type="EMBL" id="KAK3678533.1"/>
    </source>
</evidence>
<dbReference type="Proteomes" id="UP001274830">
    <property type="component" value="Unassembled WGS sequence"/>
</dbReference>
<dbReference type="InterPro" id="IPR041233">
    <property type="entry name" value="Melibiase_C"/>
</dbReference>
<comment type="catalytic activity">
    <reaction evidence="1 13">
        <text>Hydrolysis of terminal, non-reducing alpha-D-galactose residues in alpha-D-galactosides, including galactose oligosaccharides, galactomannans and galactolipids.</text>
        <dbReference type="EC" id="3.2.1.22"/>
    </reaction>
</comment>
<keyword evidence="10" id="KW-0119">Carbohydrate metabolism</keyword>
<organism evidence="16 17">
    <name type="scientific">Recurvomyces mirabilis</name>
    <dbReference type="NCBI Taxonomy" id="574656"/>
    <lineage>
        <taxon>Eukaryota</taxon>
        <taxon>Fungi</taxon>
        <taxon>Dikarya</taxon>
        <taxon>Ascomycota</taxon>
        <taxon>Pezizomycotina</taxon>
        <taxon>Dothideomycetes</taxon>
        <taxon>Dothideomycetidae</taxon>
        <taxon>Mycosphaerellales</taxon>
        <taxon>Teratosphaeriaceae</taxon>
        <taxon>Recurvomyces</taxon>
    </lineage>
</organism>
<proteinExistence type="inferred from homology"/>
<comment type="caution">
    <text evidence="16">The sequence shown here is derived from an EMBL/GenBank/DDBJ whole genome shotgun (WGS) entry which is preliminary data.</text>
</comment>
<sequence>MAATIILQIAAGAALVQARPSQTLDRRVNNGLALRPPMGWDSYNHYACIPNSSIVESNAQALVDLGLADLGYHYVITDCGWTVPDRTANGTLTWNETSFPDGFPAMGEYIHSLGLGFGAYSDAGIQMCMNGLPNQTGSLYHEDMDALTFTSWGVDLLKYDNCYSDKDAGYPDADYNPSSPLAFRFETMRDALEKTGRDVLYQVCEWGLDFPSAWAPAVGNTWRITNDIIPAWRTIWRQINQFVPSASYAGPGQWPDLDMLEVGNDIFTEAEEQTHFTFWAMAKSPLVIGCALNDTMTHVNPSSLAILKNADVIAYNQDELGVAANLSRRYSDAGLDVWSGPLSGGRTVAALVNWNNNTVDAALTLPDIGLQSAGRVKNIWSNTSAADVVTSYPAQIAPHGTLLLELGDTTPSGVYKADRCARMHDLGVTFPNVSGITDSAAYTLTIYAQSRPGYCELEVSTSASSIKTKVLLQGGSATVHISLLAGIKNTITIGGSHEISSVHVSPPHDTFYPSIAFTTSGIASHYNCTPGLCAPVGSKITNLAQNGSASLSIPRASHAVPGSRYVEITYINNDVATATSWGYGTNTRNITIAVNGAAPVRLEAPLSGRSSELFSPMKGWGDPATLGVLVSGFGDGKGEDAIVVGNANGDAGYQAYGADFVGLRIF</sequence>
<evidence type="ECO:0000256" key="14">
    <source>
        <dbReference type="SAM" id="SignalP"/>
    </source>
</evidence>
<evidence type="ECO:0000256" key="6">
    <source>
        <dbReference type="ARBA" id="ARBA00022729"/>
    </source>
</evidence>
<keyword evidence="8 13" id="KW-1015">Disulfide bond</keyword>
<dbReference type="AlphaFoldDB" id="A0AAE0WVC1"/>
<evidence type="ECO:0000256" key="4">
    <source>
        <dbReference type="ARBA" id="ARBA00012755"/>
    </source>
</evidence>
<evidence type="ECO:0000256" key="13">
    <source>
        <dbReference type="RuleBase" id="RU361168"/>
    </source>
</evidence>
<comment type="subcellular location">
    <subcellularLocation>
        <location evidence="2">Secreted</location>
    </subcellularLocation>
</comment>
<dbReference type="PANTHER" id="PTHR11452">
    <property type="entry name" value="ALPHA-GALACTOSIDASE/ALPHA-N-ACETYLGALACTOSAMINIDASE"/>
    <property type="match status" value="1"/>
</dbReference>
<dbReference type="Gene3D" id="3.20.20.70">
    <property type="entry name" value="Aldolase class I"/>
    <property type="match status" value="1"/>
</dbReference>
<dbReference type="CDD" id="cd14792">
    <property type="entry name" value="GH27"/>
    <property type="match status" value="1"/>
</dbReference>
<evidence type="ECO:0000256" key="12">
    <source>
        <dbReference type="ARBA" id="ARBA00023326"/>
    </source>
</evidence>
<keyword evidence="12" id="KW-0624">Polysaccharide degradation</keyword>
<dbReference type="GO" id="GO:0000272">
    <property type="term" value="P:polysaccharide catabolic process"/>
    <property type="evidence" value="ECO:0007669"/>
    <property type="project" value="UniProtKB-KW"/>
</dbReference>
<keyword evidence="17" id="KW-1185">Reference proteome</keyword>
<evidence type="ECO:0000256" key="8">
    <source>
        <dbReference type="ARBA" id="ARBA00023157"/>
    </source>
</evidence>
<dbReference type="InterPro" id="IPR017853">
    <property type="entry name" value="GH"/>
</dbReference>
<dbReference type="InterPro" id="IPR002241">
    <property type="entry name" value="Glyco_hydro_27"/>
</dbReference>
<feature type="chain" id="PRO_5042007090" description="Alpha-galactosidase" evidence="14">
    <location>
        <begin position="19"/>
        <end position="666"/>
    </location>
</feature>
<dbReference type="PANTHER" id="PTHR11452:SF75">
    <property type="entry name" value="ALPHA-GALACTOSIDASE MEL1"/>
    <property type="match status" value="1"/>
</dbReference>
<dbReference type="InterPro" id="IPR013785">
    <property type="entry name" value="Aldolase_TIM"/>
</dbReference>
<evidence type="ECO:0000256" key="10">
    <source>
        <dbReference type="ARBA" id="ARBA00023277"/>
    </source>
</evidence>
<evidence type="ECO:0000256" key="2">
    <source>
        <dbReference type="ARBA" id="ARBA00004613"/>
    </source>
</evidence>
<dbReference type="PRINTS" id="PR00740">
    <property type="entry name" value="GLHYDRLASE27"/>
</dbReference>
<keyword evidence="11 13" id="KW-0326">Glycosidase</keyword>
<keyword evidence="6 14" id="KW-0732">Signal</keyword>
<reference evidence="16" key="1">
    <citation type="submission" date="2023-07" db="EMBL/GenBank/DDBJ databases">
        <title>Black Yeasts Isolated from many extreme environments.</title>
        <authorList>
            <person name="Coleine C."/>
            <person name="Stajich J.E."/>
            <person name="Selbmann L."/>
        </authorList>
    </citation>
    <scope>NUCLEOTIDE SEQUENCE</scope>
    <source>
        <strain evidence="16">CCFEE 5485</strain>
    </source>
</reference>
<dbReference type="EC" id="3.2.1.22" evidence="4 13"/>
<dbReference type="SUPFAM" id="SSF51445">
    <property type="entry name" value="(Trans)glycosidases"/>
    <property type="match status" value="1"/>
</dbReference>